<proteinExistence type="predicted"/>
<evidence type="ECO:0000313" key="1">
    <source>
        <dbReference type="EMBL" id="GKU92661.1"/>
    </source>
</evidence>
<name>A0AAV5I4X2_9ROSI</name>
<accession>A0AAV5I4X2</accession>
<gene>
    <name evidence="1" type="ORF">SLEP1_g6362</name>
</gene>
<dbReference type="EMBL" id="BPVZ01000006">
    <property type="protein sequence ID" value="GKU92661.1"/>
    <property type="molecule type" value="Genomic_DNA"/>
</dbReference>
<sequence>MLLIINLIFNSDLISGFAYLQPISEMKDWDGVPVGCERLHTALCECHGRLL</sequence>
<dbReference type="AlphaFoldDB" id="A0AAV5I4X2"/>
<dbReference type="Proteomes" id="UP001054252">
    <property type="component" value="Unassembled WGS sequence"/>
</dbReference>
<organism evidence="1 2">
    <name type="scientific">Rubroshorea leprosula</name>
    <dbReference type="NCBI Taxonomy" id="152421"/>
    <lineage>
        <taxon>Eukaryota</taxon>
        <taxon>Viridiplantae</taxon>
        <taxon>Streptophyta</taxon>
        <taxon>Embryophyta</taxon>
        <taxon>Tracheophyta</taxon>
        <taxon>Spermatophyta</taxon>
        <taxon>Magnoliopsida</taxon>
        <taxon>eudicotyledons</taxon>
        <taxon>Gunneridae</taxon>
        <taxon>Pentapetalae</taxon>
        <taxon>rosids</taxon>
        <taxon>malvids</taxon>
        <taxon>Malvales</taxon>
        <taxon>Dipterocarpaceae</taxon>
        <taxon>Rubroshorea</taxon>
    </lineage>
</organism>
<comment type="caution">
    <text evidence="1">The sequence shown here is derived from an EMBL/GenBank/DDBJ whole genome shotgun (WGS) entry which is preliminary data.</text>
</comment>
<evidence type="ECO:0000313" key="2">
    <source>
        <dbReference type="Proteomes" id="UP001054252"/>
    </source>
</evidence>
<protein>
    <submittedName>
        <fullName evidence="1">Uncharacterized protein</fullName>
    </submittedName>
</protein>
<reference evidence="1 2" key="1">
    <citation type="journal article" date="2021" name="Commun. Biol.">
        <title>The genome of Shorea leprosula (Dipterocarpaceae) highlights the ecological relevance of drought in aseasonal tropical rainforests.</title>
        <authorList>
            <person name="Ng K.K.S."/>
            <person name="Kobayashi M.J."/>
            <person name="Fawcett J.A."/>
            <person name="Hatakeyama M."/>
            <person name="Paape T."/>
            <person name="Ng C.H."/>
            <person name="Ang C.C."/>
            <person name="Tnah L.H."/>
            <person name="Lee C.T."/>
            <person name="Nishiyama T."/>
            <person name="Sese J."/>
            <person name="O'Brien M.J."/>
            <person name="Copetti D."/>
            <person name="Mohd Noor M.I."/>
            <person name="Ong R.C."/>
            <person name="Putra M."/>
            <person name="Sireger I.Z."/>
            <person name="Indrioko S."/>
            <person name="Kosugi Y."/>
            <person name="Izuno A."/>
            <person name="Isagi Y."/>
            <person name="Lee S.L."/>
            <person name="Shimizu K.K."/>
        </authorList>
    </citation>
    <scope>NUCLEOTIDE SEQUENCE [LARGE SCALE GENOMIC DNA]</scope>
    <source>
        <strain evidence="1">214</strain>
    </source>
</reference>
<keyword evidence="2" id="KW-1185">Reference proteome</keyword>